<proteinExistence type="predicted"/>
<evidence type="ECO:0000313" key="1">
    <source>
        <dbReference type="EMBL" id="GAA1560849.1"/>
    </source>
</evidence>
<sequence length="68" mass="7506">MTFEHVSMLLGMPGVKAGTSTINLINNALASDSWGATDSDEPRGHVTDAYNRMKMSETLTHFEHAIWL</sequence>
<protein>
    <submittedName>
        <fullName evidence="1">Uncharacterized protein</fullName>
    </submittedName>
</protein>
<gene>
    <name evidence="1" type="ORF">GCM10009691_38410</name>
</gene>
<dbReference type="EMBL" id="BAAALY010000019">
    <property type="protein sequence ID" value="GAA1560849.1"/>
    <property type="molecule type" value="Genomic_DNA"/>
</dbReference>
<comment type="caution">
    <text evidence="1">The sequence shown here is derived from an EMBL/GenBank/DDBJ whole genome shotgun (WGS) entry which is preliminary data.</text>
</comment>
<keyword evidence="2" id="KW-1185">Reference proteome</keyword>
<reference evidence="2" key="1">
    <citation type="journal article" date="2019" name="Int. J. Syst. Evol. Microbiol.">
        <title>The Global Catalogue of Microorganisms (GCM) 10K type strain sequencing project: providing services to taxonomists for standard genome sequencing and annotation.</title>
        <authorList>
            <consortium name="The Broad Institute Genomics Platform"/>
            <consortium name="The Broad Institute Genome Sequencing Center for Infectious Disease"/>
            <person name="Wu L."/>
            <person name="Ma J."/>
        </authorList>
    </citation>
    <scope>NUCLEOTIDE SEQUENCE [LARGE SCALE GENOMIC DNA]</scope>
    <source>
        <strain evidence="2">JCM 13319</strain>
    </source>
</reference>
<dbReference type="Proteomes" id="UP001501791">
    <property type="component" value="Unassembled WGS sequence"/>
</dbReference>
<organism evidence="1 2">
    <name type="scientific">Brevibacterium picturae</name>
    <dbReference type="NCBI Taxonomy" id="260553"/>
    <lineage>
        <taxon>Bacteria</taxon>
        <taxon>Bacillati</taxon>
        <taxon>Actinomycetota</taxon>
        <taxon>Actinomycetes</taxon>
        <taxon>Micrococcales</taxon>
        <taxon>Brevibacteriaceae</taxon>
        <taxon>Brevibacterium</taxon>
    </lineage>
</organism>
<evidence type="ECO:0000313" key="2">
    <source>
        <dbReference type="Proteomes" id="UP001501791"/>
    </source>
</evidence>
<accession>A0ABP4NID9</accession>
<name>A0ABP4NID9_9MICO</name>